<evidence type="ECO:0000259" key="4">
    <source>
        <dbReference type="PROSITE" id="PS50071"/>
    </source>
</evidence>
<feature type="DNA-binding region" description="Homeobox" evidence="1">
    <location>
        <begin position="302"/>
        <end position="361"/>
    </location>
</feature>
<reference evidence="5 6" key="1">
    <citation type="journal article" date="2021" name="Elife">
        <title>Chloroplast acquisition without the gene transfer in kleptoplastic sea slugs, Plakobranchus ocellatus.</title>
        <authorList>
            <person name="Maeda T."/>
            <person name="Takahashi S."/>
            <person name="Yoshida T."/>
            <person name="Shimamura S."/>
            <person name="Takaki Y."/>
            <person name="Nagai Y."/>
            <person name="Toyoda A."/>
            <person name="Suzuki Y."/>
            <person name="Arimoto A."/>
            <person name="Ishii H."/>
            <person name="Satoh N."/>
            <person name="Nishiyama T."/>
            <person name="Hasebe M."/>
            <person name="Maruyama T."/>
            <person name="Minagawa J."/>
            <person name="Obokata J."/>
            <person name="Shigenobu S."/>
        </authorList>
    </citation>
    <scope>NUCLEOTIDE SEQUENCE [LARGE SCALE GENOMIC DNA]</scope>
</reference>
<feature type="compositionally biased region" description="Basic residues" evidence="3">
    <location>
        <begin position="298"/>
        <end position="308"/>
    </location>
</feature>
<comment type="caution">
    <text evidence="5">The sequence shown here is derived from an EMBL/GenBank/DDBJ whole genome shotgun (WGS) entry which is preliminary data.</text>
</comment>
<feature type="region of interest" description="Disordered" evidence="3">
    <location>
        <begin position="361"/>
        <end position="385"/>
    </location>
</feature>
<dbReference type="Proteomes" id="UP000762676">
    <property type="component" value="Unassembled WGS sequence"/>
</dbReference>
<feature type="domain" description="Homeobox" evidence="4">
    <location>
        <begin position="300"/>
        <end position="360"/>
    </location>
</feature>
<dbReference type="InterPro" id="IPR001356">
    <property type="entry name" value="HD"/>
</dbReference>
<evidence type="ECO:0000313" key="6">
    <source>
        <dbReference type="Proteomes" id="UP000762676"/>
    </source>
</evidence>
<feature type="compositionally biased region" description="Polar residues" evidence="3">
    <location>
        <begin position="598"/>
        <end position="607"/>
    </location>
</feature>
<organism evidence="5 6">
    <name type="scientific">Elysia marginata</name>
    <dbReference type="NCBI Taxonomy" id="1093978"/>
    <lineage>
        <taxon>Eukaryota</taxon>
        <taxon>Metazoa</taxon>
        <taxon>Spiralia</taxon>
        <taxon>Lophotrochozoa</taxon>
        <taxon>Mollusca</taxon>
        <taxon>Gastropoda</taxon>
        <taxon>Heterobranchia</taxon>
        <taxon>Euthyneura</taxon>
        <taxon>Panpulmonata</taxon>
        <taxon>Sacoglossa</taxon>
        <taxon>Placobranchoidea</taxon>
        <taxon>Plakobranchidae</taxon>
        <taxon>Elysia</taxon>
    </lineage>
</organism>
<dbReference type="Pfam" id="PF00046">
    <property type="entry name" value="Homeodomain"/>
    <property type="match status" value="1"/>
</dbReference>
<feature type="region of interest" description="Disordered" evidence="3">
    <location>
        <begin position="1"/>
        <end position="177"/>
    </location>
</feature>
<dbReference type="Gene3D" id="1.10.10.60">
    <property type="entry name" value="Homeodomain-like"/>
    <property type="match status" value="1"/>
</dbReference>
<evidence type="ECO:0000256" key="1">
    <source>
        <dbReference type="PROSITE-ProRule" id="PRU00108"/>
    </source>
</evidence>
<dbReference type="PROSITE" id="PS50071">
    <property type="entry name" value="HOMEOBOX_2"/>
    <property type="match status" value="1"/>
</dbReference>
<feature type="compositionally biased region" description="Low complexity" evidence="3">
    <location>
        <begin position="269"/>
        <end position="279"/>
    </location>
</feature>
<dbReference type="EMBL" id="BMAT01006297">
    <property type="protein sequence ID" value="GFS09645.1"/>
    <property type="molecule type" value="Genomic_DNA"/>
</dbReference>
<feature type="compositionally biased region" description="Polar residues" evidence="3">
    <location>
        <begin position="527"/>
        <end position="573"/>
    </location>
</feature>
<comment type="subcellular location">
    <subcellularLocation>
        <location evidence="1 2">Nucleus</location>
    </subcellularLocation>
</comment>
<accession>A0AAV4IIB8</accession>
<feature type="compositionally biased region" description="Polar residues" evidence="3">
    <location>
        <begin position="32"/>
        <end position="57"/>
    </location>
</feature>
<gene>
    <name evidence="5" type="ORF">ElyMa_003042100</name>
</gene>
<feature type="compositionally biased region" description="Polar residues" evidence="3">
    <location>
        <begin position="82"/>
        <end position="105"/>
    </location>
</feature>
<dbReference type="AlphaFoldDB" id="A0AAV4IIB8"/>
<proteinExistence type="predicted"/>
<keyword evidence="1 2" id="KW-0371">Homeobox</keyword>
<protein>
    <submittedName>
        <fullName evidence="5">Homeobox protein HOXC11a</fullName>
    </submittedName>
</protein>
<evidence type="ECO:0000313" key="5">
    <source>
        <dbReference type="EMBL" id="GFS09645.1"/>
    </source>
</evidence>
<name>A0AAV4IIB8_9GAST</name>
<keyword evidence="1 2" id="KW-0238">DNA-binding</keyword>
<feature type="compositionally biased region" description="Polar residues" evidence="3">
    <location>
        <begin position="140"/>
        <end position="163"/>
    </location>
</feature>
<dbReference type="InterPro" id="IPR009057">
    <property type="entry name" value="Homeodomain-like_sf"/>
</dbReference>
<feature type="region of interest" description="Disordered" evidence="3">
    <location>
        <begin position="206"/>
        <end position="309"/>
    </location>
</feature>
<sequence>MQSENQPIPPNLCYNKASQGNKPATTEADEAPQNQTSGSQTDPITSSQTNPTTSLPRSSKPAIDALPNTTENEYNEAPALQVQISNDDTPCSSRPKTAENQTQPRETIDPGDNTSSGAAVLAPSETSSEIQSHPGVSPPTLVSPNSLDSGHFSQPSPREQSTEVAGRSNDLDPGLNSSCENVAAGLQSTKIGAAFTVAQLLDGCGRAVGGEEDDVNECPRSERQEQTIGQDTGIQRKRHRHDTSGRRVESNVNRSSSGEPHQAEDEDVSSSSTGTCASSLADTADAAPDLGTGNQHQTRPKRKLKRTQYSKSDLRILNAHFEKDNWLSPIKQEALAEQMGYTDVQIKTWFQNKRASIYGTRQPKTKTKDRLAAASSSHGGRLEQRFPPLHHMDFRDGYLNTQSATAASTSGTNHQAFLPQVHGTTFPSPLHSLAMWDPLPTNRFPPASNNVLENQALQSAMNTMNLSCTGISSNQLPQQCLRSNEIKQHPSGHTRFAHTLTSPDIKHDSPGHRRFAHAPRSHDISNHPLSRSSSAHAPRSNDINQHPPSRSSSAHIPRSNDTNQYRPSHTSPVNVLRSDDINQHPPSPTRPLSETFGGASSTSQSGRSKGVHPRRSSISHTADNGRNGRSKSLKHQVSVHPDALGSCVDRIRSIPKVDPALVQPDVLGRCVDRIRPSPKADPALVKPDNAGCCVDRMRSSSPVTDPTPVQADAVGCCVDRMRSNPRHNPPAVQADVQVPQSSVDRMRSTYPIVDFSRPENNPFIAAFLNLSSCDEWNSPRFSRLVRPHVHPQSVLSPLGNQIRLI</sequence>
<dbReference type="GO" id="GO:0005634">
    <property type="term" value="C:nucleus"/>
    <property type="evidence" value="ECO:0007669"/>
    <property type="project" value="UniProtKB-SubCell"/>
</dbReference>
<keyword evidence="1 2" id="KW-0539">Nucleus</keyword>
<evidence type="ECO:0000256" key="2">
    <source>
        <dbReference type="RuleBase" id="RU000682"/>
    </source>
</evidence>
<feature type="region of interest" description="Disordered" evidence="3">
    <location>
        <begin position="486"/>
        <end position="638"/>
    </location>
</feature>
<dbReference type="CDD" id="cd00086">
    <property type="entry name" value="homeodomain"/>
    <property type="match status" value="1"/>
</dbReference>
<keyword evidence="6" id="KW-1185">Reference proteome</keyword>
<evidence type="ECO:0000256" key="3">
    <source>
        <dbReference type="SAM" id="MobiDB-lite"/>
    </source>
</evidence>
<dbReference type="SUPFAM" id="SSF46689">
    <property type="entry name" value="Homeodomain-like"/>
    <property type="match status" value="1"/>
</dbReference>
<dbReference type="SMART" id="SM00389">
    <property type="entry name" value="HOX"/>
    <property type="match status" value="1"/>
</dbReference>
<feature type="compositionally biased region" description="Low complexity" evidence="3">
    <location>
        <begin position="250"/>
        <end position="259"/>
    </location>
</feature>
<dbReference type="GO" id="GO:0003677">
    <property type="term" value="F:DNA binding"/>
    <property type="evidence" value="ECO:0007669"/>
    <property type="project" value="UniProtKB-UniRule"/>
</dbReference>